<dbReference type="Pfam" id="PF08665">
    <property type="entry name" value="PglZ"/>
    <property type="match status" value="1"/>
</dbReference>
<dbReference type="Proteomes" id="UP000032900">
    <property type="component" value="Unassembled WGS sequence"/>
</dbReference>
<gene>
    <name evidence="1" type="ORF">JCM15548_11082</name>
</gene>
<proteinExistence type="predicted"/>
<dbReference type="InterPro" id="IPR014060">
    <property type="entry name" value="PglZ"/>
</dbReference>
<name>A0A0E9LUZ5_9BACT</name>
<organism evidence="1 2">
    <name type="scientific">Geofilum rubicundum JCM 15548</name>
    <dbReference type="NCBI Taxonomy" id="1236989"/>
    <lineage>
        <taxon>Bacteria</taxon>
        <taxon>Pseudomonadati</taxon>
        <taxon>Bacteroidota</taxon>
        <taxon>Bacteroidia</taxon>
        <taxon>Marinilabiliales</taxon>
        <taxon>Marinilabiliaceae</taxon>
        <taxon>Geofilum</taxon>
    </lineage>
</organism>
<accession>A0A0E9LUZ5</accession>
<dbReference type="AlphaFoldDB" id="A0A0E9LUZ5"/>
<comment type="caution">
    <text evidence="1">The sequence shown here is derived from an EMBL/GenBank/DDBJ whole genome shotgun (WGS) entry which is preliminary data.</text>
</comment>
<dbReference type="STRING" id="1236989.JCM15548_11082"/>
<dbReference type="EMBL" id="BAZW01000005">
    <property type="protein sequence ID" value="GAO28936.1"/>
    <property type="molecule type" value="Genomic_DNA"/>
</dbReference>
<evidence type="ECO:0000313" key="1">
    <source>
        <dbReference type="EMBL" id="GAO28936.1"/>
    </source>
</evidence>
<reference evidence="1 2" key="1">
    <citation type="journal article" date="2015" name="Microbes Environ.">
        <title>Distribution and evolution of nitrogen fixation genes in the phylum bacteroidetes.</title>
        <authorList>
            <person name="Inoue J."/>
            <person name="Oshima K."/>
            <person name="Suda W."/>
            <person name="Sakamoto M."/>
            <person name="Iino T."/>
            <person name="Noda S."/>
            <person name="Hongoh Y."/>
            <person name="Hattori M."/>
            <person name="Ohkuma M."/>
        </authorList>
    </citation>
    <scope>NUCLEOTIDE SEQUENCE [LARGE SCALE GENOMIC DNA]</scope>
    <source>
        <strain evidence="1">JCM 15548</strain>
    </source>
</reference>
<dbReference type="RefSeq" id="WP_062122667.1">
    <property type="nucleotide sequence ID" value="NZ_BAZW01000005.1"/>
</dbReference>
<dbReference type="NCBIfam" id="TIGR02687">
    <property type="entry name" value="BREX-1 system phosphatase PglZ type A"/>
    <property type="match status" value="1"/>
</dbReference>
<sequence length="852" mass="98715">MVVDKIRNIINQSKKPLVFYFDTDGSFRGELEEISNSGLKVVEVTQNYFELKYRIEFEWPNQEIFIYHPFPKPDEKEIKKYPLLDLLKANSELRLDDASEFLADNKLPDHHLPLIKRYIKQLKPKTNQKKLAKILDPAHFSPSSLKLGLISLSLDFNTVADRNSCMAKCLSLANDEKEFAKTEKLLKQLELEQDLLNWFNILLNTSDKEWTRDVIIGFTRKLKYNILTAFIDKPAKEDTYAKLKLTRASEINKLQAFFQDWENHPTLKETIDIVFSNVASDINTENLIAWYGSDQEFGYYSSEMLSNLIKDLYLGVVNNPEHIKTECIRWLRSKSLSDELREQIGFIYHTGAVYSILNKYRSFKFNQTNDFIEKYTNELHRVDYNYRKAVIAYDKVQDRLYEFEDVALEVFELLNQKYDRYLIELNVEWQQTLNKQNFNYSSINVNKQYDFYKNNLKDFDFKMVVIISDALRYELGHELFDDLLADSKNNLTIEPCLASIPSYTNIGMANLLPGSGLSIEKGETDLIFKINGKSTVSSNRQAILQATEKESATIDYSEVRKMTKLKKRAFFKENKITYIYHDWIDAIGDKRRTEHQTFEATEKAVEDLKWLIRNITGELGISYVLVTSDHGFLFNYNELPETSRENLPKIKGYGRDHVRFVVADDFEGQVDGYQFNLKETTNIKTDLKVAVPRAINRYRKQGNVGIQFVHGGASLQELITPVIKFYKHAKKTQQTVSFKRIDNTDKISTGSMKVIVIQDQPVSNEYKSAELVFGLFSDTGELLSNEAEQHLNSVSGNPKERLFEIIISLNSAGSKASFGYLKAFNKNDKSRLNPVVVNDLIKISSLMEKDEF</sequence>
<evidence type="ECO:0000313" key="2">
    <source>
        <dbReference type="Proteomes" id="UP000032900"/>
    </source>
</evidence>
<keyword evidence="2" id="KW-1185">Reference proteome</keyword>
<protein>
    <submittedName>
        <fullName evidence="1">Putative cytoplasmic protein</fullName>
    </submittedName>
</protein>